<feature type="domain" description="ABC3 transporter permease C-terminal" evidence="9">
    <location>
        <begin position="672"/>
        <end position="793"/>
    </location>
</feature>
<sequence>MSALGKVVRAGVGRRRVQTVVMVLTTMMAVTASIMAGGLVVASQAPFDHAFARQHGAHLTGRFDGGRATAAQVAATAHTAGVTAAAGPFAVVTASPQLGSGHVVMNGLPPLTIAGRAERGGPVDAVTLEKGHWVTGTGQIVLAATDNGPRFGGVGQTLSFPALPGSPSLTIVGIARSVSRTADAWVAPAEIAALTKPGAAPAYEMLYRFAQARSSADLGRGKDALAAAVPPGALSGTVSYLATKHTADQETATFVPFIVAFGVLGLVMSVLIIGIVVSGAVSAGTRRIGVLKSLGLTPGQVGRAYVGQALIPASVGTVLGVVLGNIASVPLLAQASDAYGTASLTVAWWLDLAVPAGVLALVVASALAPALRAARLRTVQALAIGRTPQVGRGRFAARAAARLPLSRAVTLGLAGPFARPARSATIWAAVAFGAVGVTFAFGLGSSLSAIQDGLNQDSPGQVTVNTFAPPPGPGDGTGAGMEAGPGAAPQPGRPAQADTAAVARAVAAQPGTAGSFGTMQKELAFAGVPGAVSVTAYQGDSSWGGLQMVSGHWLDGPRQIVVGRRFLEATGKHVGDSVTLEGDGRSAAVRIVGEALTVGDSGMEVAADAGALTAVGVAVRPDSFAVELAPGTDRGDYLRALNSALQPLGVEAFAQDSELSATVIAMDTMIAMLTVMLVAVAGLGVLNTVVLDTRERVHDLGVMKALGMAPRQTVAMVVTSVAGIGAVAGLAGVPLGVALHGYVIPAMGNAAGTHIPPVDLHVYHPLPVLLLALSGLVIAVAGALLPAMWAARTSTAVSLRTE</sequence>
<proteinExistence type="inferred from homology"/>
<feature type="transmembrane region" description="Helical" evidence="8">
    <location>
        <begin position="346"/>
        <end position="368"/>
    </location>
</feature>
<protein>
    <submittedName>
        <fullName evidence="10">ABC transport system permease protein</fullName>
    </submittedName>
</protein>
<organism evidence="10 11">
    <name type="scientific">Actinacidiphila bryophytorum</name>
    <dbReference type="NCBI Taxonomy" id="1436133"/>
    <lineage>
        <taxon>Bacteria</taxon>
        <taxon>Bacillati</taxon>
        <taxon>Actinomycetota</taxon>
        <taxon>Actinomycetes</taxon>
        <taxon>Kitasatosporales</taxon>
        <taxon>Streptomycetaceae</taxon>
        <taxon>Actinacidiphila</taxon>
    </lineage>
</organism>
<dbReference type="InterPro" id="IPR050250">
    <property type="entry name" value="Macrolide_Exporter_MacB"/>
</dbReference>
<evidence type="ECO:0000256" key="7">
    <source>
        <dbReference type="SAM" id="MobiDB-lite"/>
    </source>
</evidence>
<feature type="transmembrane region" description="Helical" evidence="8">
    <location>
        <begin position="20"/>
        <end position="42"/>
    </location>
</feature>
<evidence type="ECO:0000256" key="3">
    <source>
        <dbReference type="ARBA" id="ARBA00022692"/>
    </source>
</evidence>
<comment type="similarity">
    <text evidence="6">Belongs to the ABC-4 integral membrane protein family.</text>
</comment>
<evidence type="ECO:0000313" key="11">
    <source>
        <dbReference type="Proteomes" id="UP001153328"/>
    </source>
</evidence>
<dbReference type="Proteomes" id="UP001153328">
    <property type="component" value="Unassembled WGS sequence"/>
</dbReference>
<dbReference type="GO" id="GO:0005886">
    <property type="term" value="C:plasma membrane"/>
    <property type="evidence" value="ECO:0007669"/>
    <property type="project" value="UniProtKB-SubCell"/>
</dbReference>
<dbReference type="GO" id="GO:0022857">
    <property type="term" value="F:transmembrane transporter activity"/>
    <property type="evidence" value="ECO:0007669"/>
    <property type="project" value="TreeGrafter"/>
</dbReference>
<comment type="caution">
    <text evidence="10">The sequence shown here is derived from an EMBL/GenBank/DDBJ whole genome shotgun (WGS) entry which is preliminary data.</text>
</comment>
<keyword evidence="4 8" id="KW-1133">Transmembrane helix</keyword>
<evidence type="ECO:0000259" key="9">
    <source>
        <dbReference type="Pfam" id="PF02687"/>
    </source>
</evidence>
<feature type="transmembrane region" description="Helical" evidence="8">
    <location>
        <begin position="254"/>
        <end position="283"/>
    </location>
</feature>
<comment type="subcellular location">
    <subcellularLocation>
        <location evidence="1">Cell membrane</location>
        <topology evidence="1">Multi-pass membrane protein</topology>
    </subcellularLocation>
</comment>
<feature type="transmembrane region" description="Helical" evidence="8">
    <location>
        <begin position="669"/>
        <end position="693"/>
    </location>
</feature>
<feature type="transmembrane region" description="Helical" evidence="8">
    <location>
        <begin position="768"/>
        <end position="791"/>
    </location>
</feature>
<keyword evidence="11" id="KW-1185">Reference proteome</keyword>
<feature type="transmembrane region" description="Helical" evidence="8">
    <location>
        <begin position="714"/>
        <end position="739"/>
    </location>
</feature>
<evidence type="ECO:0000256" key="8">
    <source>
        <dbReference type="SAM" id="Phobius"/>
    </source>
</evidence>
<reference evidence="10" key="1">
    <citation type="submission" date="2021-06" db="EMBL/GenBank/DDBJ databases">
        <authorList>
            <person name="Arsene-Ploetze F."/>
        </authorList>
    </citation>
    <scope>NUCLEOTIDE SEQUENCE</scope>
    <source>
        <strain evidence="10">SBRY1</strain>
    </source>
</reference>
<keyword evidence="3 8" id="KW-0812">Transmembrane</keyword>
<dbReference type="Pfam" id="PF02687">
    <property type="entry name" value="FtsX"/>
    <property type="match status" value="2"/>
</dbReference>
<name>A0A9W4H5K6_9ACTN</name>
<feature type="region of interest" description="Disordered" evidence="7">
    <location>
        <begin position="465"/>
        <end position="496"/>
    </location>
</feature>
<evidence type="ECO:0000256" key="4">
    <source>
        <dbReference type="ARBA" id="ARBA00022989"/>
    </source>
</evidence>
<feature type="transmembrane region" description="Helical" evidence="8">
    <location>
        <begin position="426"/>
        <end position="450"/>
    </location>
</feature>
<evidence type="ECO:0000313" key="10">
    <source>
        <dbReference type="EMBL" id="CAG7652245.1"/>
    </source>
</evidence>
<keyword evidence="5 8" id="KW-0472">Membrane</keyword>
<feature type="compositionally biased region" description="Low complexity" evidence="7">
    <location>
        <begin position="484"/>
        <end position="496"/>
    </location>
</feature>
<gene>
    <name evidence="10" type="ORF">SBRY_50825</name>
</gene>
<dbReference type="PANTHER" id="PTHR30572:SF4">
    <property type="entry name" value="ABC TRANSPORTER PERMEASE YTRF"/>
    <property type="match status" value="1"/>
</dbReference>
<evidence type="ECO:0000256" key="5">
    <source>
        <dbReference type="ARBA" id="ARBA00023136"/>
    </source>
</evidence>
<evidence type="ECO:0000256" key="1">
    <source>
        <dbReference type="ARBA" id="ARBA00004651"/>
    </source>
</evidence>
<feature type="compositionally biased region" description="Gly residues" evidence="7">
    <location>
        <begin position="474"/>
        <end position="483"/>
    </location>
</feature>
<dbReference type="PANTHER" id="PTHR30572">
    <property type="entry name" value="MEMBRANE COMPONENT OF TRANSPORTER-RELATED"/>
    <property type="match status" value="1"/>
</dbReference>
<dbReference type="EMBL" id="CAJVAX010000019">
    <property type="protein sequence ID" value="CAG7652245.1"/>
    <property type="molecule type" value="Genomic_DNA"/>
</dbReference>
<dbReference type="AlphaFoldDB" id="A0A9W4H5K6"/>
<dbReference type="InterPro" id="IPR003838">
    <property type="entry name" value="ABC3_permease_C"/>
</dbReference>
<evidence type="ECO:0000256" key="6">
    <source>
        <dbReference type="ARBA" id="ARBA00038076"/>
    </source>
</evidence>
<dbReference type="RefSeq" id="WP_205048604.1">
    <property type="nucleotide sequence ID" value="NZ_CAJVAX010000019.1"/>
</dbReference>
<feature type="domain" description="ABC3 transporter permease C-terminal" evidence="9">
    <location>
        <begin position="260"/>
        <end position="375"/>
    </location>
</feature>
<keyword evidence="2" id="KW-1003">Cell membrane</keyword>
<accession>A0A9W4H5K6</accession>
<evidence type="ECO:0000256" key="2">
    <source>
        <dbReference type="ARBA" id="ARBA00022475"/>
    </source>
</evidence>
<feature type="transmembrane region" description="Helical" evidence="8">
    <location>
        <begin position="304"/>
        <end position="326"/>
    </location>
</feature>